<dbReference type="EMBL" id="BEGY01000086">
    <property type="protein sequence ID" value="GAX82803.1"/>
    <property type="molecule type" value="Genomic_DNA"/>
</dbReference>
<comment type="caution">
    <text evidence="2">The sequence shown here is derived from an EMBL/GenBank/DDBJ whole genome shotgun (WGS) entry which is preliminary data.</text>
</comment>
<dbReference type="PANTHER" id="PTHR46732">
    <property type="entry name" value="ATP-DEPENDENT PROTEASE LA (LON) DOMAIN PROTEIN"/>
    <property type="match status" value="1"/>
</dbReference>
<dbReference type="AlphaFoldDB" id="A0A250XID4"/>
<dbReference type="InterPro" id="IPR046336">
    <property type="entry name" value="Lon_prtase_N_sf"/>
</dbReference>
<sequence>MNAMQAVWLQNMRLKSVGTLLRWLSSATSSSYSTMKAETFTFSKGTSIFSCANVNFKGLDARLAIEAAKAATVDACAALGMGKAPSFLLAFSSAPAPLLKPMLEAVTHSAPPGTPLSGCSSLKFTCLGTKTPQGRNHITLAAAYLPGSKVQAFMSQEDSLPVIPDLPRALLKKEHQFIVLSALQSHLDLKGRLESLFGNGSCLAAAAGTLTTGIRRTAMVQPNLPPEMSFTVSPDSTSIPSSSASSVGGIALDNSALEEGQEETTGGSYPGFIKSVDADSFSMGPVSKSGNIDGSETVVAPPGGLDEATEDLVAAANQALELAMERRGQPVRGGRSSREASSGMVASSLPISLASLIGSSSADLNAIFSEKLATSQAPLVFHGTQLHSNGCVGVVLMPAEEDGAGSRLPPAVVATMARAMLGQDRFSVLDVQEDALRFFQPRHTAPGLFLENPKQLKTEAKSWIPTSGLNISTSQQTSTSQAWRQPHTPSQLNERMEAGSSDYDRSSSSSSSSSGQTSSSTNSDAAAFSAQSLKALPMFELGKDFVLLPGQVTQLRVFEKRYQLLMKHVLQRGGCFGFPIDKDLGITAVVQQYLLNEGEFYVVVEGGHRFSYRKGVRGCFVLPGTFGLSAVNANLFHDRRLDSPQEAAAVVALSQQLVTLVHEGVLTSQASSQVVSSAGMFAAALHMAGGTAEGAPAAAAMAAREARVGVQQEGRARAAVNTSRGLLGALDMEASIEAAKACMDLERSQALSLYLAACMPVDQETKRHWLMTTSTLERLREQVEKMQLPNLRMATSTEIMRQRRDHPLRDLVHVPWSDEENI</sequence>
<feature type="compositionally biased region" description="Low complexity" evidence="1">
    <location>
        <begin position="472"/>
        <end position="481"/>
    </location>
</feature>
<reference evidence="2 3" key="1">
    <citation type="submission" date="2017-08" db="EMBL/GenBank/DDBJ databases">
        <title>Acidophilic green algal genome provides insights into adaptation to an acidic environment.</title>
        <authorList>
            <person name="Hirooka S."/>
            <person name="Hirose Y."/>
            <person name="Kanesaki Y."/>
            <person name="Higuchi S."/>
            <person name="Fujiwara T."/>
            <person name="Onuma R."/>
            <person name="Era A."/>
            <person name="Ohbayashi R."/>
            <person name="Uzuka A."/>
            <person name="Nozaki H."/>
            <person name="Yoshikawa H."/>
            <person name="Miyagishima S.Y."/>
        </authorList>
    </citation>
    <scope>NUCLEOTIDE SEQUENCE [LARGE SCALE GENOMIC DNA]</scope>
    <source>
        <strain evidence="2 3">NIES-2499</strain>
    </source>
</reference>
<protein>
    <recommendedName>
        <fullName evidence="4">Lon N-terminal domain-containing protein</fullName>
    </recommendedName>
</protein>
<evidence type="ECO:0000313" key="3">
    <source>
        <dbReference type="Proteomes" id="UP000232323"/>
    </source>
</evidence>
<evidence type="ECO:0008006" key="4">
    <source>
        <dbReference type="Google" id="ProtNLM"/>
    </source>
</evidence>
<dbReference type="Gene3D" id="2.30.130.40">
    <property type="entry name" value="LON domain-like"/>
    <property type="match status" value="1"/>
</dbReference>
<dbReference type="InterPro" id="IPR015947">
    <property type="entry name" value="PUA-like_sf"/>
</dbReference>
<evidence type="ECO:0000256" key="1">
    <source>
        <dbReference type="SAM" id="MobiDB-lite"/>
    </source>
</evidence>
<dbReference type="OrthoDB" id="547556at2759"/>
<name>A0A250XID4_9CHLO</name>
<dbReference type="Proteomes" id="UP000232323">
    <property type="component" value="Unassembled WGS sequence"/>
</dbReference>
<keyword evidence="3" id="KW-1185">Reference proteome</keyword>
<evidence type="ECO:0000313" key="2">
    <source>
        <dbReference type="EMBL" id="GAX82803.1"/>
    </source>
</evidence>
<gene>
    <name evidence="2" type="ORF">CEUSTIGMA_g10229.t1</name>
</gene>
<accession>A0A250XID4</accession>
<organism evidence="2 3">
    <name type="scientific">Chlamydomonas eustigma</name>
    <dbReference type="NCBI Taxonomy" id="1157962"/>
    <lineage>
        <taxon>Eukaryota</taxon>
        <taxon>Viridiplantae</taxon>
        <taxon>Chlorophyta</taxon>
        <taxon>core chlorophytes</taxon>
        <taxon>Chlorophyceae</taxon>
        <taxon>CS clade</taxon>
        <taxon>Chlamydomonadales</taxon>
        <taxon>Chlamydomonadaceae</taxon>
        <taxon>Chlamydomonas</taxon>
    </lineage>
</organism>
<dbReference type="STRING" id="1157962.A0A250XID4"/>
<feature type="compositionally biased region" description="Low complexity" evidence="1">
    <location>
        <begin position="506"/>
        <end position="522"/>
    </location>
</feature>
<feature type="compositionally biased region" description="Basic and acidic residues" evidence="1">
    <location>
        <begin position="494"/>
        <end position="505"/>
    </location>
</feature>
<feature type="region of interest" description="Disordered" evidence="1">
    <location>
        <begin position="467"/>
        <end position="522"/>
    </location>
</feature>
<dbReference type="SUPFAM" id="SSF88697">
    <property type="entry name" value="PUA domain-like"/>
    <property type="match status" value="1"/>
</dbReference>
<proteinExistence type="predicted"/>
<dbReference type="PANTHER" id="PTHR46732:SF8">
    <property type="entry name" value="ATP-DEPENDENT PROTEASE LA (LON) DOMAIN PROTEIN"/>
    <property type="match status" value="1"/>
</dbReference>